<proteinExistence type="predicted"/>
<feature type="transmembrane region" description="Helical" evidence="1">
    <location>
        <begin position="6"/>
        <end position="28"/>
    </location>
</feature>
<reference evidence="3" key="1">
    <citation type="submission" date="2021-01" db="EMBL/GenBank/DDBJ databases">
        <authorList>
            <person name="Corre E."/>
            <person name="Pelletier E."/>
            <person name="Niang G."/>
            <person name="Scheremetjew M."/>
            <person name="Finn R."/>
            <person name="Kale V."/>
            <person name="Holt S."/>
            <person name="Cochrane G."/>
            <person name="Meng A."/>
            <person name="Brown T."/>
            <person name="Cohen L."/>
        </authorList>
    </citation>
    <scope>NUCLEOTIDE SEQUENCE</scope>
    <source>
        <strain evidence="3">CCCM811</strain>
    </source>
</reference>
<organism evidence="3">
    <name type="scientific">Lotharella globosa</name>
    <dbReference type="NCBI Taxonomy" id="91324"/>
    <lineage>
        <taxon>Eukaryota</taxon>
        <taxon>Sar</taxon>
        <taxon>Rhizaria</taxon>
        <taxon>Cercozoa</taxon>
        <taxon>Chlorarachniophyceae</taxon>
        <taxon>Lotharella</taxon>
    </lineage>
</organism>
<evidence type="ECO:0000313" key="3">
    <source>
        <dbReference type="EMBL" id="CAE0673872.1"/>
    </source>
</evidence>
<keyword evidence="1" id="KW-1133">Transmembrane helix</keyword>
<feature type="transmembrane region" description="Helical" evidence="1">
    <location>
        <begin position="49"/>
        <end position="69"/>
    </location>
</feature>
<keyword evidence="1" id="KW-0472">Membrane</keyword>
<feature type="domain" description="CWH43-like N-terminal" evidence="2">
    <location>
        <begin position="4"/>
        <end position="259"/>
    </location>
</feature>
<dbReference type="InterPro" id="IPR019402">
    <property type="entry name" value="CWH43_N"/>
</dbReference>
<gene>
    <name evidence="3" type="ORF">LGLO00237_LOCUS25607</name>
</gene>
<feature type="transmembrane region" description="Helical" evidence="1">
    <location>
        <begin position="149"/>
        <end position="167"/>
    </location>
</feature>
<feature type="transmembrane region" description="Helical" evidence="1">
    <location>
        <begin position="238"/>
        <end position="259"/>
    </location>
</feature>
<name>A0A7S4DVZ8_9EUKA</name>
<feature type="transmembrane region" description="Helical" evidence="1">
    <location>
        <begin position="119"/>
        <end position="143"/>
    </location>
</feature>
<evidence type="ECO:0000256" key="1">
    <source>
        <dbReference type="SAM" id="Phobius"/>
    </source>
</evidence>
<keyword evidence="1" id="KW-0812">Transmembrane</keyword>
<dbReference type="EMBL" id="HBIV01035856">
    <property type="protein sequence ID" value="CAE0673872.1"/>
    <property type="molecule type" value="Transcribed_RNA"/>
</dbReference>
<dbReference type="Pfam" id="PF10277">
    <property type="entry name" value="Frag1"/>
    <property type="match status" value="1"/>
</dbReference>
<evidence type="ECO:0000259" key="2">
    <source>
        <dbReference type="Pfam" id="PF10277"/>
    </source>
</evidence>
<accession>A0A7S4DVZ8</accession>
<dbReference type="AlphaFoldDB" id="A0A7S4DVZ8"/>
<feature type="transmembrane region" description="Helical" evidence="1">
    <location>
        <begin position="81"/>
        <end position="107"/>
    </location>
</feature>
<protein>
    <recommendedName>
        <fullName evidence="2">CWH43-like N-terminal domain-containing protein</fullName>
    </recommendedName>
</protein>
<sequence>MVSVWLVAAYTISFVGTILITYMVAVCFQDVDRVPLLCEAGGENPAYSVFSVGMTLSSIIYMLIVWALYRDMALLKLTNTANILNVIALALGFAAGLGLIFMATLSIRGRYRARHNDAARIYLFASLGHAALITAMTILLPFSMLIREWRTAVTAVAGICVIGMWIARRVYIQALRRQQPIYKNLFDGQPVSRVITSEGDLMGELEFGQDSGPMSEPINDEPSIDDSVVRTTNFIKRFWAVLQYTAVGCLLLFQISFVYE</sequence>